<proteinExistence type="predicted"/>
<comment type="caution">
    <text evidence="2">The sequence shown here is derived from an EMBL/GenBank/DDBJ whole genome shotgun (WGS) entry which is preliminary data.</text>
</comment>
<organism evidence="2 3">
    <name type="scientific">Rubroshorea leprosula</name>
    <dbReference type="NCBI Taxonomy" id="152421"/>
    <lineage>
        <taxon>Eukaryota</taxon>
        <taxon>Viridiplantae</taxon>
        <taxon>Streptophyta</taxon>
        <taxon>Embryophyta</taxon>
        <taxon>Tracheophyta</taxon>
        <taxon>Spermatophyta</taxon>
        <taxon>Magnoliopsida</taxon>
        <taxon>eudicotyledons</taxon>
        <taxon>Gunneridae</taxon>
        <taxon>Pentapetalae</taxon>
        <taxon>rosids</taxon>
        <taxon>malvids</taxon>
        <taxon>Malvales</taxon>
        <taxon>Dipterocarpaceae</taxon>
        <taxon>Rubroshorea</taxon>
    </lineage>
</organism>
<dbReference type="AlphaFoldDB" id="A0AAV5JSC7"/>
<name>A0AAV5JSC7_9ROSI</name>
<protein>
    <recommendedName>
        <fullName evidence="4">Secreted protein</fullName>
    </recommendedName>
</protein>
<reference evidence="2 3" key="1">
    <citation type="journal article" date="2021" name="Commun. Biol.">
        <title>The genome of Shorea leprosula (Dipterocarpaceae) highlights the ecological relevance of drought in aseasonal tropical rainforests.</title>
        <authorList>
            <person name="Ng K.K.S."/>
            <person name="Kobayashi M.J."/>
            <person name="Fawcett J.A."/>
            <person name="Hatakeyama M."/>
            <person name="Paape T."/>
            <person name="Ng C.H."/>
            <person name="Ang C.C."/>
            <person name="Tnah L.H."/>
            <person name="Lee C.T."/>
            <person name="Nishiyama T."/>
            <person name="Sese J."/>
            <person name="O'Brien M.J."/>
            <person name="Copetti D."/>
            <person name="Mohd Noor M.I."/>
            <person name="Ong R.C."/>
            <person name="Putra M."/>
            <person name="Sireger I.Z."/>
            <person name="Indrioko S."/>
            <person name="Kosugi Y."/>
            <person name="Izuno A."/>
            <person name="Isagi Y."/>
            <person name="Lee S.L."/>
            <person name="Shimizu K.K."/>
        </authorList>
    </citation>
    <scope>NUCLEOTIDE SEQUENCE [LARGE SCALE GENOMIC DNA]</scope>
    <source>
        <strain evidence="2">214</strain>
    </source>
</reference>
<evidence type="ECO:0008006" key="4">
    <source>
        <dbReference type="Google" id="ProtNLM"/>
    </source>
</evidence>
<dbReference type="Proteomes" id="UP001054252">
    <property type="component" value="Unassembled WGS sequence"/>
</dbReference>
<evidence type="ECO:0000313" key="2">
    <source>
        <dbReference type="EMBL" id="GKV15331.1"/>
    </source>
</evidence>
<evidence type="ECO:0000313" key="3">
    <source>
        <dbReference type="Proteomes" id="UP001054252"/>
    </source>
</evidence>
<sequence>MLEKLVRKLGFLLLFLLYNTCRTQKFFPPAGKPGSALSFLSCPPAAPALWGRIALNFRSVSFSLALPPASSPC</sequence>
<gene>
    <name evidence="2" type="ORF">SLEP1_g26128</name>
</gene>
<feature type="signal peptide" evidence="1">
    <location>
        <begin position="1"/>
        <end position="23"/>
    </location>
</feature>
<dbReference type="EMBL" id="BPVZ01000043">
    <property type="protein sequence ID" value="GKV15331.1"/>
    <property type="molecule type" value="Genomic_DNA"/>
</dbReference>
<keyword evidence="1" id="KW-0732">Signal</keyword>
<keyword evidence="3" id="KW-1185">Reference proteome</keyword>
<feature type="chain" id="PRO_5043428134" description="Secreted protein" evidence="1">
    <location>
        <begin position="24"/>
        <end position="73"/>
    </location>
</feature>
<accession>A0AAV5JSC7</accession>
<evidence type="ECO:0000256" key="1">
    <source>
        <dbReference type="SAM" id="SignalP"/>
    </source>
</evidence>